<dbReference type="SMART" id="SM00422">
    <property type="entry name" value="HTH_MERR"/>
    <property type="match status" value="1"/>
</dbReference>
<organism evidence="3 4">
    <name type="scientific">Sporomusa sphaeroides DSM 2875</name>
    <dbReference type="NCBI Taxonomy" id="1337886"/>
    <lineage>
        <taxon>Bacteria</taxon>
        <taxon>Bacillati</taxon>
        <taxon>Bacillota</taxon>
        <taxon>Negativicutes</taxon>
        <taxon>Selenomonadales</taxon>
        <taxon>Sporomusaceae</taxon>
        <taxon>Sporomusa</taxon>
    </lineage>
</organism>
<evidence type="ECO:0000313" key="3">
    <source>
        <dbReference type="EMBL" id="CVK20178.1"/>
    </source>
</evidence>
<evidence type="ECO:0000259" key="2">
    <source>
        <dbReference type="PROSITE" id="PS50937"/>
    </source>
</evidence>
<dbReference type="SUPFAM" id="SSF46955">
    <property type="entry name" value="Putative DNA-binding domain"/>
    <property type="match status" value="1"/>
</dbReference>
<dbReference type="InterPro" id="IPR009061">
    <property type="entry name" value="DNA-bd_dom_put_sf"/>
</dbReference>
<keyword evidence="1" id="KW-0238">DNA-binding</keyword>
<dbReference type="Pfam" id="PF13411">
    <property type="entry name" value="MerR_1"/>
    <property type="match status" value="1"/>
</dbReference>
<dbReference type="EMBL" id="FCOW01000015">
    <property type="protein sequence ID" value="CVK20178.1"/>
    <property type="molecule type" value="Genomic_DNA"/>
</dbReference>
<name>A0ABP2C934_9FIRM</name>
<keyword evidence="4" id="KW-1185">Reference proteome</keyword>
<dbReference type="PROSITE" id="PS50937">
    <property type="entry name" value="HTH_MERR_2"/>
    <property type="match status" value="1"/>
</dbReference>
<dbReference type="Gene3D" id="3.20.80.10">
    <property type="entry name" value="Regulatory factor, effector binding domain"/>
    <property type="match status" value="1"/>
</dbReference>
<dbReference type="InterPro" id="IPR011256">
    <property type="entry name" value="Reg_factor_effector_dom_sf"/>
</dbReference>
<sequence>MADLSEMNDFLQKQFTTGQFAAMYGINKRTLMYYDSIDLFKPAVVKANGYRYYTFQQTDVFETIQILRKLRVPLEEIKTQLASYTSQNLLKLLHNQSNMLELEIAELMWLQRVVQNKIGNMKTSLQIDFDKIEIVEANAQALLVSKSLSEMTLEKGIKTMLNFMQECYHTQSYSGYPHGFMMDAEKLQQGNFNHFTNCFYPVDEKTPPSMKQDYKPAGHYLVGYYKGYWPQINQAFQKFVDYADKHKLIFVGHTYVESLLDDTAATENPGYCETRISIQLK</sequence>
<dbReference type="RefSeq" id="WP_233138653.1">
    <property type="nucleotide sequence ID" value="NZ_CP146991.1"/>
</dbReference>
<protein>
    <submittedName>
        <fullName evidence="3">Multidrug-efflux transporter 1 regulator</fullName>
    </submittedName>
</protein>
<reference evidence="3 4" key="1">
    <citation type="submission" date="2016-01" db="EMBL/GenBank/DDBJ databases">
        <authorList>
            <person name="Brown R."/>
        </authorList>
    </citation>
    <scope>NUCLEOTIDE SEQUENCE [LARGE SCALE GENOMIC DNA]</scope>
    <source>
        <strain evidence="3">Sporomusa sphaeroides DSM 2875</strain>
    </source>
</reference>
<dbReference type="Proteomes" id="UP000245702">
    <property type="component" value="Unassembled WGS sequence"/>
</dbReference>
<dbReference type="PANTHER" id="PTHR30204">
    <property type="entry name" value="REDOX-CYCLING DRUG-SENSING TRANSCRIPTIONAL ACTIVATOR SOXR"/>
    <property type="match status" value="1"/>
</dbReference>
<comment type="caution">
    <text evidence="3">The sequence shown here is derived from an EMBL/GenBank/DDBJ whole genome shotgun (WGS) entry which is preliminary data.</text>
</comment>
<accession>A0ABP2C934</accession>
<dbReference type="InterPro" id="IPR000551">
    <property type="entry name" value="MerR-type_HTH_dom"/>
</dbReference>
<evidence type="ECO:0000313" key="4">
    <source>
        <dbReference type="Proteomes" id="UP000245702"/>
    </source>
</evidence>
<evidence type="ECO:0000256" key="1">
    <source>
        <dbReference type="ARBA" id="ARBA00023125"/>
    </source>
</evidence>
<dbReference type="Gene3D" id="1.10.1660.10">
    <property type="match status" value="1"/>
</dbReference>
<dbReference type="PANTHER" id="PTHR30204:SF85">
    <property type="entry name" value="MULTIDRUG-EFFLUX TRANSPORTER 2 REGULATOR"/>
    <property type="match status" value="1"/>
</dbReference>
<dbReference type="InterPro" id="IPR047057">
    <property type="entry name" value="MerR_fam"/>
</dbReference>
<proteinExistence type="predicted"/>
<feature type="domain" description="HTH merR-type" evidence="2">
    <location>
        <begin position="14"/>
        <end position="83"/>
    </location>
</feature>
<gene>
    <name evidence="3" type="primary">bmrR_2</name>
    <name evidence="3" type="ORF">SSPH_02845</name>
</gene>
<dbReference type="SUPFAM" id="SSF55136">
    <property type="entry name" value="Probable bacterial effector-binding domain"/>
    <property type="match status" value="1"/>
</dbReference>